<dbReference type="Pfam" id="PF20033">
    <property type="entry name" value="DUF6438"/>
    <property type="match status" value="1"/>
</dbReference>
<dbReference type="InterPro" id="IPR045497">
    <property type="entry name" value="DUF6438"/>
</dbReference>
<feature type="chain" id="PRO_5017987589" description="DUF6438 domain-containing protein" evidence="1">
    <location>
        <begin position="18"/>
        <end position="157"/>
    </location>
</feature>
<dbReference type="EMBL" id="RJUL01000006">
    <property type="protein sequence ID" value="ROQ24875.1"/>
    <property type="molecule type" value="Genomic_DNA"/>
</dbReference>
<feature type="signal peptide" evidence="1">
    <location>
        <begin position="1"/>
        <end position="17"/>
    </location>
</feature>
<dbReference type="Proteomes" id="UP000268033">
    <property type="component" value="Unassembled WGS sequence"/>
</dbReference>
<reference evidence="3 4" key="1">
    <citation type="submission" date="2018-11" db="EMBL/GenBank/DDBJ databases">
        <title>Genomic Encyclopedia of Type Strains, Phase IV (KMG-IV): sequencing the most valuable type-strain genomes for metagenomic binning, comparative biology and taxonomic classification.</title>
        <authorList>
            <person name="Goeker M."/>
        </authorList>
    </citation>
    <scope>NUCLEOTIDE SEQUENCE [LARGE SCALE GENOMIC DNA]</scope>
    <source>
        <strain evidence="3 4">DSM 21945</strain>
    </source>
</reference>
<evidence type="ECO:0000256" key="1">
    <source>
        <dbReference type="SAM" id="SignalP"/>
    </source>
</evidence>
<evidence type="ECO:0000313" key="4">
    <source>
        <dbReference type="Proteomes" id="UP000268033"/>
    </source>
</evidence>
<comment type="caution">
    <text evidence="3">The sequence shown here is derived from an EMBL/GenBank/DDBJ whole genome shotgun (WGS) entry which is preliminary data.</text>
</comment>
<dbReference type="PROSITE" id="PS51257">
    <property type="entry name" value="PROKAR_LIPOPROTEIN"/>
    <property type="match status" value="1"/>
</dbReference>
<keyword evidence="1" id="KW-0732">Signal</keyword>
<organism evidence="3 4">
    <name type="scientific">Gallaecimonas pentaromativorans</name>
    <dbReference type="NCBI Taxonomy" id="584787"/>
    <lineage>
        <taxon>Bacteria</taxon>
        <taxon>Pseudomonadati</taxon>
        <taxon>Pseudomonadota</taxon>
        <taxon>Gammaproteobacteria</taxon>
        <taxon>Enterobacterales</taxon>
        <taxon>Gallaecimonadaceae</taxon>
        <taxon>Gallaecimonas</taxon>
    </lineage>
</organism>
<feature type="domain" description="DUF6438" evidence="2">
    <location>
        <begin position="25"/>
        <end position="145"/>
    </location>
</feature>
<evidence type="ECO:0000313" key="3">
    <source>
        <dbReference type="EMBL" id="ROQ24875.1"/>
    </source>
</evidence>
<evidence type="ECO:0000259" key="2">
    <source>
        <dbReference type="Pfam" id="PF20033"/>
    </source>
</evidence>
<sequence>MKNVFLALAALSLGACASSPAKFEHIELARTACYGFCPVYQLNVEGDGTVTFKGERFVGSTDGNAKLDKKALGELQKAFDKADFLTLNNQYRSQKDGCTAVRTDAPSIIIRYRTAEKDKTVRYYTGCQFDGQQRLQDLATAIDTLTQSSQWVKDPKR</sequence>
<name>A0A3N1P8K3_9GAMM</name>
<keyword evidence="4" id="KW-1185">Reference proteome</keyword>
<gene>
    <name evidence="3" type="ORF">EDC28_106122</name>
</gene>
<dbReference type="AlphaFoldDB" id="A0A3N1P8K3"/>
<dbReference type="RefSeq" id="WP_170164115.1">
    <property type="nucleotide sequence ID" value="NZ_RJUL01000006.1"/>
</dbReference>
<accession>A0A3N1P8K3</accession>
<dbReference type="STRING" id="584787.GCA_001247655_02302"/>
<proteinExistence type="predicted"/>
<protein>
    <recommendedName>
        <fullName evidence="2">DUF6438 domain-containing protein</fullName>
    </recommendedName>
</protein>